<name>A0A6C0I7I7_9ZZZZ</name>
<sequence>MTPKNRSSRLLLNTITVLFVLLVLLSLYNIMNNRRMSCGCGLTCTGTNTSCPCVRKRLLIRSNEYYQPQIGTDFTTYLDQVRANQLKFSRG</sequence>
<keyword evidence="1" id="KW-0812">Transmembrane</keyword>
<accession>A0A6C0I7I7</accession>
<keyword evidence="1" id="KW-0472">Membrane</keyword>
<protein>
    <submittedName>
        <fullName evidence="2">Uncharacterized protein</fullName>
    </submittedName>
</protein>
<evidence type="ECO:0000313" key="2">
    <source>
        <dbReference type="EMBL" id="QHT88113.1"/>
    </source>
</evidence>
<dbReference type="EMBL" id="MN740109">
    <property type="protein sequence ID" value="QHT88113.1"/>
    <property type="molecule type" value="Genomic_DNA"/>
</dbReference>
<evidence type="ECO:0000256" key="1">
    <source>
        <dbReference type="SAM" id="Phobius"/>
    </source>
</evidence>
<organism evidence="2">
    <name type="scientific">viral metagenome</name>
    <dbReference type="NCBI Taxonomy" id="1070528"/>
    <lineage>
        <taxon>unclassified sequences</taxon>
        <taxon>metagenomes</taxon>
        <taxon>organismal metagenomes</taxon>
    </lineage>
</organism>
<proteinExistence type="predicted"/>
<feature type="transmembrane region" description="Helical" evidence="1">
    <location>
        <begin position="12"/>
        <end position="31"/>
    </location>
</feature>
<keyword evidence="1" id="KW-1133">Transmembrane helix</keyword>
<reference evidence="2" key="1">
    <citation type="journal article" date="2020" name="Nature">
        <title>Giant virus diversity and host interactions through global metagenomics.</title>
        <authorList>
            <person name="Schulz F."/>
            <person name="Roux S."/>
            <person name="Paez-Espino D."/>
            <person name="Jungbluth S."/>
            <person name="Walsh D.A."/>
            <person name="Denef V.J."/>
            <person name="McMahon K.D."/>
            <person name="Konstantinidis K.T."/>
            <person name="Eloe-Fadrosh E.A."/>
            <person name="Kyrpides N.C."/>
            <person name="Woyke T."/>
        </authorList>
    </citation>
    <scope>NUCLEOTIDE SEQUENCE</scope>
    <source>
        <strain evidence="2">GVMAG-M-3300023184-24</strain>
    </source>
</reference>
<dbReference type="AlphaFoldDB" id="A0A6C0I7I7"/>